<dbReference type="AlphaFoldDB" id="A0A2U2CIM0"/>
<organism evidence="1 2">
    <name type="scientific">Pararhodobacter marinus</name>
    <dbReference type="NCBI Taxonomy" id="2184063"/>
    <lineage>
        <taxon>Bacteria</taxon>
        <taxon>Pseudomonadati</taxon>
        <taxon>Pseudomonadota</taxon>
        <taxon>Alphaproteobacteria</taxon>
        <taxon>Rhodobacterales</taxon>
        <taxon>Paracoccaceae</taxon>
        <taxon>Pararhodobacter</taxon>
    </lineage>
</organism>
<accession>A0A2U2CIM0</accession>
<dbReference type="Gene3D" id="2.30.30.240">
    <property type="entry name" value="PRC-barrel domain"/>
    <property type="match status" value="1"/>
</dbReference>
<keyword evidence="2" id="KW-1185">Reference proteome</keyword>
<dbReference type="Proteomes" id="UP000244940">
    <property type="component" value="Unassembled WGS sequence"/>
</dbReference>
<gene>
    <name evidence="1" type="ORF">C4N9_01585</name>
</gene>
<evidence type="ECO:0000313" key="2">
    <source>
        <dbReference type="Proteomes" id="UP000244940"/>
    </source>
</evidence>
<comment type="caution">
    <text evidence="1">The sequence shown here is derived from an EMBL/GenBank/DDBJ whole genome shotgun (WGS) entry which is preliminary data.</text>
</comment>
<reference evidence="1 2" key="1">
    <citation type="submission" date="2018-05" db="EMBL/GenBank/DDBJ databases">
        <title>Pararhodobacter marina sp. nov., isolated from deep-sea water of the Indian Ocean.</title>
        <authorList>
            <person name="Lai Q.Sr."/>
            <person name="Liu X."/>
            <person name="Shao Z."/>
        </authorList>
    </citation>
    <scope>NUCLEOTIDE SEQUENCE [LARGE SCALE GENOMIC DNA]</scope>
    <source>
        <strain evidence="1 2">CIC4N-9</strain>
    </source>
</reference>
<evidence type="ECO:0008006" key="3">
    <source>
        <dbReference type="Google" id="ProtNLM"/>
    </source>
</evidence>
<evidence type="ECO:0000313" key="1">
    <source>
        <dbReference type="EMBL" id="PWE31730.1"/>
    </source>
</evidence>
<sequence>MAPDGYQLSDMPLTAEHLLDATIYGPTGDAIGDVHDLILGEAGHSDMQHDPAMAEGAMDGATSEDMAMGETEGAMTDPVDQTETGASAGVEMTNPPDMDAENTMDDEPRAADLGETATTATPGHGGQDGAETLSHAILDIGGFLGLGEHRVAVPVSDLQIYQNADDVRVYLPWTEEQLEELPEYVEGDMATYGRSLTPRNTY</sequence>
<proteinExistence type="predicted"/>
<protein>
    <recommendedName>
        <fullName evidence="3">PRC-barrel domain-containing protein</fullName>
    </recommendedName>
</protein>
<name>A0A2U2CIM0_9RHOB</name>
<dbReference type="EMBL" id="QEYD01000001">
    <property type="protein sequence ID" value="PWE31730.1"/>
    <property type="molecule type" value="Genomic_DNA"/>
</dbReference>